<dbReference type="Gene3D" id="3.40.50.300">
    <property type="entry name" value="P-loop containing nucleotide triphosphate hydrolases"/>
    <property type="match status" value="1"/>
</dbReference>
<dbReference type="EMBL" id="FOZG01000002">
    <property type="protein sequence ID" value="SFR96316.1"/>
    <property type="molecule type" value="Genomic_DNA"/>
</dbReference>
<protein>
    <recommendedName>
        <fullName evidence="3">tRNA threonylcarbamoyladenosine biosynthesis protein TsaE</fullName>
    </recommendedName>
    <alternativeName>
        <fullName evidence="10">t(6)A37 threonylcarbamoyladenosine biosynthesis protein TsaE</fullName>
    </alternativeName>
</protein>
<accession>A0A1I6KYK6</accession>
<keyword evidence="6" id="KW-0479">Metal-binding</keyword>
<dbReference type="InterPro" id="IPR003442">
    <property type="entry name" value="T6A_TsaE"/>
</dbReference>
<keyword evidence="5" id="KW-0819">tRNA processing</keyword>
<dbReference type="GO" id="GO:0005737">
    <property type="term" value="C:cytoplasm"/>
    <property type="evidence" value="ECO:0007669"/>
    <property type="project" value="UniProtKB-SubCell"/>
</dbReference>
<dbReference type="STRING" id="1166337.SAMN05192580_1977"/>
<evidence type="ECO:0000256" key="4">
    <source>
        <dbReference type="ARBA" id="ARBA00022490"/>
    </source>
</evidence>
<keyword evidence="4" id="KW-0963">Cytoplasm</keyword>
<evidence type="ECO:0000256" key="5">
    <source>
        <dbReference type="ARBA" id="ARBA00022694"/>
    </source>
</evidence>
<dbReference type="Proteomes" id="UP000198824">
    <property type="component" value="Unassembled WGS sequence"/>
</dbReference>
<evidence type="ECO:0000256" key="3">
    <source>
        <dbReference type="ARBA" id="ARBA00019010"/>
    </source>
</evidence>
<dbReference type="Pfam" id="PF02367">
    <property type="entry name" value="TsaE"/>
    <property type="match status" value="1"/>
</dbReference>
<name>A0A1I6KYK6_9SPHN</name>
<evidence type="ECO:0000313" key="12">
    <source>
        <dbReference type="Proteomes" id="UP000198824"/>
    </source>
</evidence>
<dbReference type="InterPro" id="IPR027417">
    <property type="entry name" value="P-loop_NTPase"/>
</dbReference>
<evidence type="ECO:0000256" key="10">
    <source>
        <dbReference type="ARBA" id="ARBA00032441"/>
    </source>
</evidence>
<proteinExistence type="inferred from homology"/>
<dbReference type="PANTHER" id="PTHR33540">
    <property type="entry name" value="TRNA THREONYLCARBAMOYLADENOSINE BIOSYNTHESIS PROTEIN TSAE"/>
    <property type="match status" value="1"/>
</dbReference>
<dbReference type="OrthoDB" id="9800307at2"/>
<gene>
    <name evidence="11" type="ORF">SAMN05192580_1977</name>
</gene>
<sequence>MSLYLADAEATEAAGRALGAVLHAGDVVTLSGPVGAGKTSFARGALAALGLDGEAASPSFPIVIPYATPETRLPVAHVDLYRIDDPSALEELGLDDYLFDGALLVEWPEHGGRALPGPALRLTLSPDPGGGRRLTWQAPAAWGARWPLR</sequence>
<evidence type="ECO:0000256" key="8">
    <source>
        <dbReference type="ARBA" id="ARBA00022840"/>
    </source>
</evidence>
<comment type="similarity">
    <text evidence="2">Belongs to the TsaE family.</text>
</comment>
<evidence type="ECO:0000256" key="2">
    <source>
        <dbReference type="ARBA" id="ARBA00007599"/>
    </source>
</evidence>
<reference evidence="11 12" key="1">
    <citation type="submission" date="2016-10" db="EMBL/GenBank/DDBJ databases">
        <authorList>
            <person name="de Groot N.N."/>
        </authorList>
    </citation>
    <scope>NUCLEOTIDE SEQUENCE [LARGE SCALE GENOMIC DNA]</scope>
    <source>
        <strain evidence="11 12">S5-249</strain>
    </source>
</reference>
<keyword evidence="12" id="KW-1185">Reference proteome</keyword>
<dbReference type="GO" id="GO:0046872">
    <property type="term" value="F:metal ion binding"/>
    <property type="evidence" value="ECO:0007669"/>
    <property type="project" value="UniProtKB-KW"/>
</dbReference>
<dbReference type="SUPFAM" id="SSF52540">
    <property type="entry name" value="P-loop containing nucleoside triphosphate hydrolases"/>
    <property type="match status" value="1"/>
</dbReference>
<evidence type="ECO:0000256" key="6">
    <source>
        <dbReference type="ARBA" id="ARBA00022723"/>
    </source>
</evidence>
<dbReference type="PANTHER" id="PTHR33540:SF2">
    <property type="entry name" value="TRNA THREONYLCARBAMOYLADENOSINE BIOSYNTHESIS PROTEIN TSAE"/>
    <property type="match status" value="1"/>
</dbReference>
<dbReference type="RefSeq" id="WP_093314129.1">
    <property type="nucleotide sequence ID" value="NZ_FOZG01000002.1"/>
</dbReference>
<dbReference type="GO" id="GO:0005524">
    <property type="term" value="F:ATP binding"/>
    <property type="evidence" value="ECO:0007669"/>
    <property type="project" value="UniProtKB-KW"/>
</dbReference>
<evidence type="ECO:0000313" key="11">
    <source>
        <dbReference type="EMBL" id="SFR96316.1"/>
    </source>
</evidence>
<keyword evidence="9" id="KW-0460">Magnesium</keyword>
<dbReference type="NCBIfam" id="TIGR00150">
    <property type="entry name" value="T6A_YjeE"/>
    <property type="match status" value="1"/>
</dbReference>
<dbReference type="GO" id="GO:0002949">
    <property type="term" value="P:tRNA threonylcarbamoyladenosine modification"/>
    <property type="evidence" value="ECO:0007669"/>
    <property type="project" value="InterPro"/>
</dbReference>
<keyword evidence="8" id="KW-0067">ATP-binding</keyword>
<comment type="subcellular location">
    <subcellularLocation>
        <location evidence="1">Cytoplasm</location>
    </subcellularLocation>
</comment>
<dbReference type="AlphaFoldDB" id="A0A1I6KYK6"/>
<evidence type="ECO:0000256" key="1">
    <source>
        <dbReference type="ARBA" id="ARBA00004496"/>
    </source>
</evidence>
<organism evidence="11 12">
    <name type="scientific">Sphingomonas jatrophae</name>
    <dbReference type="NCBI Taxonomy" id="1166337"/>
    <lineage>
        <taxon>Bacteria</taxon>
        <taxon>Pseudomonadati</taxon>
        <taxon>Pseudomonadota</taxon>
        <taxon>Alphaproteobacteria</taxon>
        <taxon>Sphingomonadales</taxon>
        <taxon>Sphingomonadaceae</taxon>
        <taxon>Sphingomonas</taxon>
    </lineage>
</organism>
<evidence type="ECO:0000256" key="7">
    <source>
        <dbReference type="ARBA" id="ARBA00022741"/>
    </source>
</evidence>
<evidence type="ECO:0000256" key="9">
    <source>
        <dbReference type="ARBA" id="ARBA00022842"/>
    </source>
</evidence>
<keyword evidence="7" id="KW-0547">Nucleotide-binding</keyword>